<dbReference type="RefSeq" id="XP_033526025.1">
    <property type="nucleotide sequence ID" value="XM_033670271.1"/>
</dbReference>
<dbReference type="Proteomes" id="UP000799771">
    <property type="component" value="Unassembled WGS sequence"/>
</dbReference>
<sequence length="173" mass="19182">MDTVPLNLGAQMMHGGPHQPPADYVPDVKLLFVEEDMIQTESRNRHQGGNMAGEESDTYTSAAVGRSLWFRAWVGSPMLTNHRRMSTTLAEPSSSRLCAVFSRLLTGCLIRPMQAPARNSTNDEVCYPGGHLGDQHRLSMQHDSAWAVESQVHLELSRRPANERARFPAINAS</sequence>
<reference evidence="2" key="1">
    <citation type="journal article" date="2020" name="Stud. Mycol.">
        <title>101 Dothideomycetes genomes: a test case for predicting lifestyles and emergence of pathogens.</title>
        <authorList>
            <person name="Haridas S."/>
            <person name="Albert R."/>
            <person name="Binder M."/>
            <person name="Bloem J."/>
            <person name="Labutti K."/>
            <person name="Salamov A."/>
            <person name="Andreopoulos B."/>
            <person name="Baker S."/>
            <person name="Barry K."/>
            <person name="Bills G."/>
            <person name="Bluhm B."/>
            <person name="Cannon C."/>
            <person name="Castanera R."/>
            <person name="Culley D."/>
            <person name="Daum C."/>
            <person name="Ezra D."/>
            <person name="Gonzalez J."/>
            <person name="Henrissat B."/>
            <person name="Kuo A."/>
            <person name="Liang C."/>
            <person name="Lipzen A."/>
            <person name="Lutzoni F."/>
            <person name="Magnuson J."/>
            <person name="Mondo S."/>
            <person name="Nolan M."/>
            <person name="Ohm R."/>
            <person name="Pangilinan J."/>
            <person name="Park H.-J."/>
            <person name="Ramirez L."/>
            <person name="Alfaro M."/>
            <person name="Sun H."/>
            <person name="Tritt A."/>
            <person name="Yoshinaga Y."/>
            <person name="Zwiers L.-H."/>
            <person name="Turgeon B."/>
            <person name="Goodwin S."/>
            <person name="Spatafora J."/>
            <person name="Crous P."/>
            <person name="Grigoriev I."/>
        </authorList>
    </citation>
    <scope>NUCLEOTIDE SEQUENCE</scope>
    <source>
        <strain evidence="2">CBS 119687</strain>
    </source>
</reference>
<accession>A0A6A6AKJ1</accession>
<evidence type="ECO:0000256" key="1">
    <source>
        <dbReference type="SAM" id="MobiDB-lite"/>
    </source>
</evidence>
<protein>
    <submittedName>
        <fullName evidence="2">Uncharacterized protein</fullName>
    </submittedName>
</protein>
<gene>
    <name evidence="2" type="ORF">P153DRAFT_383730</name>
</gene>
<evidence type="ECO:0000313" key="3">
    <source>
        <dbReference type="Proteomes" id="UP000799771"/>
    </source>
</evidence>
<name>A0A6A6AKJ1_9PLEO</name>
<dbReference type="GeneID" id="54410703"/>
<dbReference type="AlphaFoldDB" id="A0A6A6AKJ1"/>
<evidence type="ECO:0000313" key="2">
    <source>
        <dbReference type="EMBL" id="KAF2131638.1"/>
    </source>
</evidence>
<feature type="region of interest" description="Disordered" evidence="1">
    <location>
        <begin position="1"/>
        <end position="20"/>
    </location>
</feature>
<keyword evidence="3" id="KW-1185">Reference proteome</keyword>
<dbReference type="EMBL" id="ML977502">
    <property type="protein sequence ID" value="KAF2131638.1"/>
    <property type="molecule type" value="Genomic_DNA"/>
</dbReference>
<proteinExistence type="predicted"/>
<organism evidence="2 3">
    <name type="scientific">Dothidotthia symphoricarpi CBS 119687</name>
    <dbReference type="NCBI Taxonomy" id="1392245"/>
    <lineage>
        <taxon>Eukaryota</taxon>
        <taxon>Fungi</taxon>
        <taxon>Dikarya</taxon>
        <taxon>Ascomycota</taxon>
        <taxon>Pezizomycotina</taxon>
        <taxon>Dothideomycetes</taxon>
        <taxon>Pleosporomycetidae</taxon>
        <taxon>Pleosporales</taxon>
        <taxon>Dothidotthiaceae</taxon>
        <taxon>Dothidotthia</taxon>
    </lineage>
</organism>